<reference evidence="12" key="1">
    <citation type="journal article" date="2021" name="J Fungi (Basel)">
        <title>Genomic and Metabolomic Analyses of the Marine Fungus Emericellopsis cladophorae: Insights into Saltwater Adaptability Mechanisms and Its Biosynthetic Potential.</title>
        <authorList>
            <person name="Goncalves M.F.M."/>
            <person name="Hilario S."/>
            <person name="Van de Peer Y."/>
            <person name="Esteves A.C."/>
            <person name="Alves A."/>
        </authorList>
    </citation>
    <scope>NUCLEOTIDE SEQUENCE</scope>
    <source>
        <strain evidence="12">MUM 19.33</strain>
    </source>
</reference>
<protein>
    <submittedName>
        <fullName evidence="12">PH domain-containing protein-like protein</fullName>
    </submittedName>
</protein>
<evidence type="ECO:0000256" key="7">
    <source>
        <dbReference type="ARBA" id="ARBA00023121"/>
    </source>
</evidence>
<dbReference type="GO" id="GO:0005789">
    <property type="term" value="C:endoplasmic reticulum membrane"/>
    <property type="evidence" value="ECO:0007669"/>
    <property type="project" value="UniProtKB-SubCell"/>
</dbReference>
<evidence type="ECO:0000313" key="12">
    <source>
        <dbReference type="EMBL" id="KAI6780583.1"/>
    </source>
</evidence>
<name>A0A9P9XZ52_9HYPO</name>
<dbReference type="InterPro" id="IPR019411">
    <property type="entry name" value="MMM1_dom"/>
</dbReference>
<feature type="compositionally biased region" description="Polar residues" evidence="9">
    <location>
        <begin position="613"/>
        <end position="660"/>
    </location>
</feature>
<comment type="caution">
    <text evidence="12">The sequence shown here is derived from an EMBL/GenBank/DDBJ whole genome shotgun (WGS) entry which is preliminary data.</text>
</comment>
<dbReference type="GO" id="GO:0015914">
    <property type="term" value="P:phospholipid transport"/>
    <property type="evidence" value="ECO:0007669"/>
    <property type="project" value="TreeGrafter"/>
</dbReference>
<dbReference type="AlphaFoldDB" id="A0A9P9XZ52"/>
<feature type="transmembrane region" description="Helical" evidence="10">
    <location>
        <begin position="6"/>
        <end position="28"/>
    </location>
</feature>
<dbReference type="Proteomes" id="UP001055219">
    <property type="component" value="Unassembled WGS sequence"/>
</dbReference>
<feature type="compositionally biased region" description="Pro residues" evidence="9">
    <location>
        <begin position="796"/>
        <end position="806"/>
    </location>
</feature>
<keyword evidence="2" id="KW-0813">Transport</keyword>
<dbReference type="CDD" id="cd21675">
    <property type="entry name" value="SMP_TEX2"/>
    <property type="match status" value="1"/>
</dbReference>
<keyword evidence="5 10" id="KW-1133">Transmembrane helix</keyword>
<feature type="compositionally biased region" description="Acidic residues" evidence="9">
    <location>
        <begin position="931"/>
        <end position="941"/>
    </location>
</feature>
<dbReference type="GO" id="GO:0032865">
    <property type="term" value="C:ERMES complex"/>
    <property type="evidence" value="ECO:0007669"/>
    <property type="project" value="TreeGrafter"/>
</dbReference>
<evidence type="ECO:0000313" key="13">
    <source>
        <dbReference type="Proteomes" id="UP001055219"/>
    </source>
</evidence>
<dbReference type="Pfam" id="PF10296">
    <property type="entry name" value="MMM1"/>
    <property type="match status" value="1"/>
</dbReference>
<evidence type="ECO:0000259" key="11">
    <source>
        <dbReference type="PROSITE" id="PS51847"/>
    </source>
</evidence>
<keyword evidence="4" id="KW-0256">Endoplasmic reticulum</keyword>
<organism evidence="12 13">
    <name type="scientific">Emericellopsis cladophorae</name>
    <dbReference type="NCBI Taxonomy" id="2686198"/>
    <lineage>
        <taxon>Eukaryota</taxon>
        <taxon>Fungi</taxon>
        <taxon>Dikarya</taxon>
        <taxon>Ascomycota</taxon>
        <taxon>Pezizomycotina</taxon>
        <taxon>Sordariomycetes</taxon>
        <taxon>Hypocreomycetidae</taxon>
        <taxon>Hypocreales</taxon>
        <taxon>Bionectriaceae</taxon>
        <taxon>Emericellopsis</taxon>
    </lineage>
</organism>
<evidence type="ECO:0000256" key="8">
    <source>
        <dbReference type="ARBA" id="ARBA00023136"/>
    </source>
</evidence>
<evidence type="ECO:0000256" key="1">
    <source>
        <dbReference type="ARBA" id="ARBA00004586"/>
    </source>
</evidence>
<keyword evidence="8 10" id="KW-0472">Membrane</keyword>
<dbReference type="RefSeq" id="XP_051361439.1">
    <property type="nucleotide sequence ID" value="XM_051507308.1"/>
</dbReference>
<dbReference type="PANTHER" id="PTHR13466:SF19">
    <property type="entry name" value="NUCLEUS-VACUOLE JUNCTION PROTEIN 2"/>
    <property type="match status" value="1"/>
</dbReference>
<feature type="compositionally biased region" description="Basic and acidic residues" evidence="9">
    <location>
        <begin position="908"/>
        <end position="925"/>
    </location>
</feature>
<dbReference type="PROSITE" id="PS51847">
    <property type="entry name" value="SMP"/>
    <property type="match status" value="1"/>
</dbReference>
<dbReference type="GO" id="GO:1990456">
    <property type="term" value="P:mitochondrion-endoplasmic reticulum membrane tethering"/>
    <property type="evidence" value="ECO:0007669"/>
    <property type="project" value="TreeGrafter"/>
</dbReference>
<evidence type="ECO:0000256" key="9">
    <source>
        <dbReference type="SAM" id="MobiDB-lite"/>
    </source>
</evidence>
<feature type="domain" description="SMP-LTD" evidence="11">
    <location>
        <begin position="285"/>
        <end position="478"/>
    </location>
</feature>
<feature type="region of interest" description="Disordered" evidence="9">
    <location>
        <begin position="39"/>
        <end position="58"/>
    </location>
</feature>
<proteinExistence type="predicted"/>
<feature type="compositionally biased region" description="Polar residues" evidence="9">
    <location>
        <begin position="739"/>
        <end position="751"/>
    </location>
</feature>
<feature type="region of interest" description="Disordered" evidence="9">
    <location>
        <begin position="552"/>
        <end position="1019"/>
    </location>
</feature>
<evidence type="ECO:0000256" key="5">
    <source>
        <dbReference type="ARBA" id="ARBA00022989"/>
    </source>
</evidence>
<feature type="compositionally biased region" description="Polar residues" evidence="9">
    <location>
        <begin position="680"/>
        <end position="689"/>
    </location>
</feature>
<keyword evidence="7" id="KW-0446">Lipid-binding</keyword>
<keyword evidence="6" id="KW-0445">Lipid transport</keyword>
<accession>A0A9P9XZ52</accession>
<evidence type="ECO:0000256" key="3">
    <source>
        <dbReference type="ARBA" id="ARBA00022692"/>
    </source>
</evidence>
<keyword evidence="13" id="KW-1185">Reference proteome</keyword>
<evidence type="ECO:0000256" key="2">
    <source>
        <dbReference type="ARBA" id="ARBA00022448"/>
    </source>
</evidence>
<dbReference type="OrthoDB" id="26740at2759"/>
<dbReference type="GO" id="GO:0008289">
    <property type="term" value="F:lipid binding"/>
    <property type="evidence" value="ECO:0007669"/>
    <property type="project" value="UniProtKB-KW"/>
</dbReference>
<evidence type="ECO:0000256" key="4">
    <source>
        <dbReference type="ARBA" id="ARBA00022824"/>
    </source>
</evidence>
<reference evidence="12" key="2">
    <citation type="submission" date="2022-07" db="EMBL/GenBank/DDBJ databases">
        <authorList>
            <person name="Goncalves M.F.M."/>
            <person name="Hilario S."/>
            <person name="Van De Peer Y."/>
            <person name="Esteves A.C."/>
            <person name="Alves A."/>
        </authorList>
    </citation>
    <scope>NUCLEOTIDE SEQUENCE</scope>
    <source>
        <strain evidence="12">MUM 19.33</strain>
    </source>
</reference>
<dbReference type="Pfam" id="PF15413">
    <property type="entry name" value="PH_11"/>
    <property type="match status" value="1"/>
</dbReference>
<comment type="subcellular location">
    <subcellularLocation>
        <location evidence="1">Endoplasmic reticulum membrane</location>
    </subcellularLocation>
</comment>
<feature type="compositionally biased region" description="Basic and acidic residues" evidence="9">
    <location>
        <begin position="1000"/>
        <end position="1019"/>
    </location>
</feature>
<feature type="compositionally biased region" description="Low complexity" evidence="9">
    <location>
        <begin position="560"/>
        <end position="573"/>
    </location>
</feature>
<evidence type="ECO:0000256" key="6">
    <source>
        <dbReference type="ARBA" id="ARBA00023055"/>
    </source>
</evidence>
<dbReference type="PANTHER" id="PTHR13466">
    <property type="entry name" value="TEX2 PROTEIN-RELATED"/>
    <property type="match status" value="1"/>
</dbReference>
<dbReference type="EMBL" id="JAGIXG020000030">
    <property type="protein sequence ID" value="KAI6780583.1"/>
    <property type="molecule type" value="Genomic_DNA"/>
</dbReference>
<dbReference type="InterPro" id="IPR031468">
    <property type="entry name" value="SMP_LBD"/>
</dbReference>
<dbReference type="GeneID" id="75834972"/>
<evidence type="ECO:0000256" key="10">
    <source>
        <dbReference type="SAM" id="Phobius"/>
    </source>
</evidence>
<gene>
    <name evidence="12" type="ORF">J7T54_008501</name>
</gene>
<keyword evidence="3 10" id="KW-0812">Transmembrane</keyword>
<sequence>MGSWSAFLAAYLLGGITFLPLFLITVYLHTLYAWPKRPDLDASGRPDEHGTDDLVQPGDDKAAIDAAKKEEAKQNSAEVTAGYFAVCREYTPMGINAKPIERPTPVGSTTVAAPSQSVYQTMYRSIFDRKASVPGNQDNGGGNSAMSQRPKKAGNVFYVVLRHGHLMLFDDEEQIEVRHVISLAHHDISVYSGGDVTPEGELWIKRNALCLSRKQDGAEMTADSQMSKPFYLFSENCSAKEDFYHALLRNQEQTFGATDPGNVPPKPKAFEVKNIITLVQKLHSTEDNVHSRWLNALIGRVFLGVHRTADIESFISEKITKKIARVKKPTFLTNINIQKIDTGDAAPMFNNLRLKDLTVEGECVIEADVKYTGNFRLEVAATVKIDLGTRFKAREVNLVLAVVLKKIEGHVLFKVKPPPSNRVWLSFQTMPKMEMAIEPIVSQRQITYTLILRQIENRIKEVFAETLVHPFWDDVPFFKTEHKSWRGGIFEGDNAVVSEGGDVQGMVAQTGNADAVDRVDDNAELINATRPLEKSHSLPLVTENARSATSTGLFGRKISKSSAQPSAAASSTSLETKPQPVPVPVPVSSPRATEPVVGTDAAHAELFKPSSPPATDNASSYMAALQSRSQEASKEQTTPSGTPSKPASIAPTLSYSSASSADKEPETQSVEISMPPPGRRNTTSSSESASMGGFDGQEPASPASSKTSFKDQAGSLGRNFFLRRENSNTSLPSGKDDSSSVNSQKKNTLAAVTNAAVQARQWGWNAIQRQKEARKNGEGPSNPQVDLSQPMGRGQPLPPPGTPLPGPTNGRTKIGPVNIPKRKPVASGSPPADAEDKEHDITPPPPPAGRRRRRASHDVEGTSNADGMGMLVVEAPDDDETPGVEEKDTYWGDESISRTPVEETIPPPRREEDIRSRSTSPEKTEPFGAIDADDGAIDADDDTAKLTKSSSAGSTGPAKRSALRPASSAKAPSLRSISPGKSPIVARPVIDEDDDYSGWLDHDADPLEADKGTEDDRKM</sequence>